<evidence type="ECO:0000256" key="1">
    <source>
        <dbReference type="ARBA" id="ARBA00022723"/>
    </source>
</evidence>
<name>A0ABP0E435_9PEZI</name>
<dbReference type="Proteomes" id="UP001642501">
    <property type="component" value="Unassembled WGS sequence"/>
</dbReference>
<comment type="caution">
    <text evidence="7">The sequence shown here is derived from an EMBL/GenBank/DDBJ whole genome shotgun (WGS) entry which is preliminary data.</text>
</comment>
<reference evidence="7 8" key="1">
    <citation type="submission" date="2024-01" db="EMBL/GenBank/DDBJ databases">
        <authorList>
            <person name="Allen C."/>
            <person name="Tagirdzhanova G."/>
        </authorList>
    </citation>
    <scope>NUCLEOTIDE SEQUENCE [LARGE SCALE GENOMIC DNA]</scope>
    <source>
        <strain evidence="7 8">CBS 573.63</strain>
    </source>
</reference>
<feature type="region of interest" description="Disordered" evidence="4">
    <location>
        <begin position="1"/>
        <end position="135"/>
    </location>
</feature>
<evidence type="ECO:0000313" key="8">
    <source>
        <dbReference type="Proteomes" id="UP001642501"/>
    </source>
</evidence>
<keyword evidence="5" id="KW-1133">Transmembrane helix</keyword>
<gene>
    <name evidence="7" type="ORF">SEPCBS57363_006563</name>
</gene>
<dbReference type="PROSITE" id="PS51292">
    <property type="entry name" value="ZF_RING_CH"/>
    <property type="match status" value="1"/>
</dbReference>
<dbReference type="SMART" id="SM00744">
    <property type="entry name" value="RINGv"/>
    <property type="match status" value="1"/>
</dbReference>
<feature type="domain" description="RING-CH-type" evidence="6">
    <location>
        <begin position="209"/>
        <end position="276"/>
    </location>
</feature>
<keyword evidence="8" id="KW-1185">Reference proteome</keyword>
<accession>A0ABP0E435</accession>
<dbReference type="EMBL" id="CAWUOM010000209">
    <property type="protein sequence ID" value="CAK7275209.1"/>
    <property type="molecule type" value="Genomic_DNA"/>
</dbReference>
<feature type="compositionally biased region" description="Polar residues" evidence="4">
    <location>
        <begin position="63"/>
        <end position="79"/>
    </location>
</feature>
<evidence type="ECO:0000256" key="2">
    <source>
        <dbReference type="ARBA" id="ARBA00022771"/>
    </source>
</evidence>
<evidence type="ECO:0000256" key="4">
    <source>
        <dbReference type="SAM" id="MobiDB-lite"/>
    </source>
</evidence>
<feature type="transmembrane region" description="Helical" evidence="5">
    <location>
        <begin position="373"/>
        <end position="396"/>
    </location>
</feature>
<keyword evidence="3" id="KW-0862">Zinc</keyword>
<dbReference type="InterPro" id="IPR011016">
    <property type="entry name" value="Znf_RING-CH"/>
</dbReference>
<dbReference type="SUPFAM" id="SSF57850">
    <property type="entry name" value="RING/U-box"/>
    <property type="match status" value="1"/>
</dbReference>
<evidence type="ECO:0000256" key="3">
    <source>
        <dbReference type="ARBA" id="ARBA00022833"/>
    </source>
</evidence>
<sequence>MDTSIPTGIDEVAPRWRWPAATGGEGVAAPPKDEDWAATSGVDIGPRQQPPLQAMLHDDDDNLSQFSDSSGRSATSVASDASWVTDGDTRIPLDHNHFHYRHGDEDQLDDTHSFVPDHEPQASSPPRRETAEEEVEARYQRRFKPRICRICFELVLPTFEDASSDSHDDIVEEAEYLEPVGLGAAVHAVGEATAGLRGRVADAVSSAIPAFIRSHRLRVRYVSENPEDGRLISPCLCKGSQKYVHEGCLQSWRMARPLAERNFWKCPTCGFEYRIQRLSWGRLVSNKITRACLTLLVFCLTLFVLGFVADPLMDLWSDPSSLIMDAFLDLADFDTEDDFLAQVHDVLHSDGSGSGIGAIAEPASWWEHFAKGFFSLGIVGMVKTFLVVSPFTWINLRGIGLGRGRRRRAGGGRARYDSMGWVFIFVGAFTFLVASWKGISYVSGRFLERASERIIDIGSNDPGEDDDSDDANPG</sequence>
<keyword evidence="5" id="KW-0472">Membrane</keyword>
<evidence type="ECO:0000256" key="5">
    <source>
        <dbReference type="SAM" id="Phobius"/>
    </source>
</evidence>
<keyword evidence="5" id="KW-0812">Transmembrane</keyword>
<feature type="compositionally biased region" description="Basic and acidic residues" evidence="4">
    <location>
        <begin position="87"/>
        <end position="130"/>
    </location>
</feature>
<dbReference type="InterPro" id="IPR013083">
    <property type="entry name" value="Znf_RING/FYVE/PHD"/>
</dbReference>
<proteinExistence type="predicted"/>
<evidence type="ECO:0000313" key="7">
    <source>
        <dbReference type="EMBL" id="CAK7275209.1"/>
    </source>
</evidence>
<keyword evidence="2" id="KW-0863">Zinc-finger</keyword>
<evidence type="ECO:0000259" key="6">
    <source>
        <dbReference type="PROSITE" id="PS51292"/>
    </source>
</evidence>
<dbReference type="Pfam" id="PF12906">
    <property type="entry name" value="RINGv"/>
    <property type="match status" value="1"/>
</dbReference>
<feature type="transmembrane region" description="Helical" evidence="5">
    <location>
        <begin position="416"/>
        <end position="436"/>
    </location>
</feature>
<dbReference type="PANTHER" id="PTHR46347">
    <property type="entry name" value="RING/FYVE/PHD ZINC FINGER SUPERFAMILY PROTEIN"/>
    <property type="match status" value="1"/>
</dbReference>
<keyword evidence="1" id="KW-0479">Metal-binding</keyword>
<dbReference type="PANTHER" id="PTHR46347:SF1">
    <property type="entry name" value="RING_FYVE_PHD ZINC FINGER SUPERFAMILY PROTEIN"/>
    <property type="match status" value="1"/>
</dbReference>
<dbReference type="Gene3D" id="3.30.40.10">
    <property type="entry name" value="Zinc/RING finger domain, C3HC4 (zinc finger)"/>
    <property type="match status" value="1"/>
</dbReference>
<protein>
    <recommendedName>
        <fullName evidence="6">RING-CH-type domain-containing protein</fullName>
    </recommendedName>
</protein>
<dbReference type="CDD" id="cd16495">
    <property type="entry name" value="RING_CH-C4HC3_MARCH"/>
    <property type="match status" value="1"/>
</dbReference>
<feature type="transmembrane region" description="Helical" evidence="5">
    <location>
        <begin position="291"/>
        <end position="309"/>
    </location>
</feature>
<organism evidence="7 8">
    <name type="scientific">Sporothrix epigloea</name>
    <dbReference type="NCBI Taxonomy" id="1892477"/>
    <lineage>
        <taxon>Eukaryota</taxon>
        <taxon>Fungi</taxon>
        <taxon>Dikarya</taxon>
        <taxon>Ascomycota</taxon>
        <taxon>Pezizomycotina</taxon>
        <taxon>Sordariomycetes</taxon>
        <taxon>Sordariomycetidae</taxon>
        <taxon>Ophiostomatales</taxon>
        <taxon>Ophiostomataceae</taxon>
        <taxon>Sporothrix</taxon>
    </lineage>
</organism>